<keyword evidence="2" id="KW-1032">Host cell membrane</keyword>
<name>A0A6J5MX51_9CAUD</name>
<dbReference type="Pfam" id="PF03245">
    <property type="entry name" value="Phage_lysis"/>
    <property type="match status" value="1"/>
</dbReference>
<keyword evidence="6" id="KW-0735">Signal-anchor</keyword>
<gene>
    <name evidence="12" type="ORF">UFOVP588_4</name>
</gene>
<organism evidence="12">
    <name type="scientific">uncultured Caudovirales phage</name>
    <dbReference type="NCBI Taxonomy" id="2100421"/>
    <lineage>
        <taxon>Viruses</taxon>
        <taxon>Duplodnaviria</taxon>
        <taxon>Heunggongvirae</taxon>
        <taxon>Uroviricota</taxon>
        <taxon>Caudoviricetes</taxon>
        <taxon>Peduoviridae</taxon>
        <taxon>Maltschvirus</taxon>
        <taxon>Maltschvirus maltsch</taxon>
    </lineage>
</organism>
<evidence type="ECO:0000256" key="4">
    <source>
        <dbReference type="ARBA" id="ARBA00022852"/>
    </source>
</evidence>
<dbReference type="InterPro" id="IPR004929">
    <property type="entry name" value="I-spanin"/>
</dbReference>
<feature type="transmembrane region" description="Helical" evidence="11">
    <location>
        <begin position="6"/>
        <end position="25"/>
    </location>
</feature>
<evidence type="ECO:0000256" key="3">
    <source>
        <dbReference type="ARBA" id="ARBA00022692"/>
    </source>
</evidence>
<keyword evidence="10" id="KW-0175">Coiled coil</keyword>
<evidence type="ECO:0000256" key="6">
    <source>
        <dbReference type="ARBA" id="ARBA00022968"/>
    </source>
</evidence>
<protein>
    <submittedName>
        <fullName evidence="12">Phage lambda Rz-like lysis protein</fullName>
    </submittedName>
</protein>
<keyword evidence="1" id="KW-1030">Host cell inner membrane</keyword>
<keyword evidence="8 11" id="KW-0472">Membrane</keyword>
<keyword evidence="5" id="KW-1043">Host membrane</keyword>
<keyword evidence="3 11" id="KW-0812">Transmembrane</keyword>
<accession>A0A6J5MX51</accession>
<proteinExistence type="predicted"/>
<dbReference type="GO" id="GO:0044659">
    <property type="term" value="P:viral release from host cell by cytolysis"/>
    <property type="evidence" value="ECO:0007669"/>
    <property type="project" value="InterPro"/>
</dbReference>
<keyword evidence="7 11" id="KW-1133">Transmembrane helix</keyword>
<reference evidence="12" key="1">
    <citation type="submission" date="2020-04" db="EMBL/GenBank/DDBJ databases">
        <authorList>
            <person name="Chiriac C."/>
            <person name="Salcher M."/>
            <person name="Ghai R."/>
            <person name="Kavagutti S V."/>
        </authorList>
    </citation>
    <scope>NUCLEOTIDE SEQUENCE</scope>
</reference>
<feature type="coiled-coil region" evidence="10">
    <location>
        <begin position="32"/>
        <end position="59"/>
    </location>
</feature>
<keyword evidence="9" id="KW-1188">Viral release from host cell</keyword>
<dbReference type="EMBL" id="LR796561">
    <property type="protein sequence ID" value="CAB4151198.1"/>
    <property type="molecule type" value="Genomic_DNA"/>
</dbReference>
<evidence type="ECO:0000256" key="5">
    <source>
        <dbReference type="ARBA" id="ARBA00022870"/>
    </source>
</evidence>
<evidence type="ECO:0000256" key="2">
    <source>
        <dbReference type="ARBA" id="ARBA00022511"/>
    </source>
</evidence>
<sequence>MSLFNPWVILGIVMAVLSSFGGGYYKGKHDEHTRQQVEIAALNAKARETEQAMAQVAQTYGQTLRKANNAAKVKEDKLRSDIANGERRLFIPVKAPECAVSATSDTATASGDHSGTASAELDRKTADDLVRITAEGDTAIRKLNACIQTYETMRTTK</sequence>
<evidence type="ECO:0000256" key="10">
    <source>
        <dbReference type="SAM" id="Coils"/>
    </source>
</evidence>
<evidence type="ECO:0000256" key="1">
    <source>
        <dbReference type="ARBA" id="ARBA00022445"/>
    </source>
</evidence>
<evidence type="ECO:0000313" key="12">
    <source>
        <dbReference type="EMBL" id="CAB4151198.1"/>
    </source>
</evidence>
<evidence type="ECO:0000256" key="9">
    <source>
        <dbReference type="ARBA" id="ARBA00023142"/>
    </source>
</evidence>
<keyword evidence="9" id="KW-0578">Host cell lysis by virus</keyword>
<evidence type="ECO:0000256" key="11">
    <source>
        <dbReference type="SAM" id="Phobius"/>
    </source>
</evidence>
<evidence type="ECO:0000256" key="8">
    <source>
        <dbReference type="ARBA" id="ARBA00023136"/>
    </source>
</evidence>
<keyword evidence="4" id="KW-0204">Cytolysis</keyword>
<evidence type="ECO:0000256" key="7">
    <source>
        <dbReference type="ARBA" id="ARBA00022989"/>
    </source>
</evidence>